<name>C0PKJ9_MAIZE</name>
<reference evidence="1" key="2">
    <citation type="submission" date="2012-06" db="EMBL/GenBank/DDBJ databases">
        <authorList>
            <person name="Yu Y."/>
            <person name="Currie J."/>
            <person name="Lomeli R."/>
            <person name="Angelova A."/>
            <person name="Collura K."/>
            <person name="Wissotski M."/>
            <person name="Campos D."/>
            <person name="Kudrna D."/>
            <person name="Golser W."/>
            <person name="Ashely E."/>
            <person name="Descour A."/>
            <person name="Fernandes J."/>
            <person name="Soderlund C."/>
            <person name="Walbot V."/>
        </authorList>
    </citation>
    <scope>NUCLEOTIDE SEQUENCE</scope>
    <source>
        <strain evidence="1">B73</strain>
    </source>
</reference>
<dbReference type="AlphaFoldDB" id="C0PKJ9"/>
<sequence>MFFTFLNPAAMRSAHANSDLTPLLQPTTMLSSLSKPAATCAMNLGFFSLPCEVKKR</sequence>
<organism evidence="1">
    <name type="scientific">Zea mays</name>
    <name type="common">Maize</name>
    <dbReference type="NCBI Taxonomy" id="4577"/>
    <lineage>
        <taxon>Eukaryota</taxon>
        <taxon>Viridiplantae</taxon>
        <taxon>Streptophyta</taxon>
        <taxon>Embryophyta</taxon>
        <taxon>Tracheophyta</taxon>
        <taxon>Spermatophyta</taxon>
        <taxon>Magnoliopsida</taxon>
        <taxon>Liliopsida</taxon>
        <taxon>Poales</taxon>
        <taxon>Poaceae</taxon>
        <taxon>PACMAD clade</taxon>
        <taxon>Panicoideae</taxon>
        <taxon>Andropogonodae</taxon>
        <taxon>Andropogoneae</taxon>
        <taxon>Tripsacinae</taxon>
        <taxon>Zea</taxon>
    </lineage>
</organism>
<reference evidence="1" key="1">
    <citation type="journal article" date="2009" name="PLoS Genet.">
        <title>Sequencing, mapping, and analysis of 27,455 maize full-length cDNAs.</title>
        <authorList>
            <person name="Soderlund C."/>
            <person name="Descour A."/>
            <person name="Kudrna D."/>
            <person name="Bomhoff M."/>
            <person name="Boyd L."/>
            <person name="Currie J."/>
            <person name="Angelova A."/>
            <person name="Collura K."/>
            <person name="Wissotski M."/>
            <person name="Ashley E."/>
            <person name="Morrow D."/>
            <person name="Fernandes J."/>
            <person name="Walbot V."/>
            <person name="Yu Y."/>
        </authorList>
    </citation>
    <scope>NUCLEOTIDE SEQUENCE</scope>
    <source>
        <strain evidence="1">B73</strain>
    </source>
</reference>
<accession>C0PKJ9</accession>
<proteinExistence type="evidence at transcript level"/>
<dbReference type="EMBL" id="BT068818">
    <property type="protein sequence ID" value="ACN35715.1"/>
    <property type="molecule type" value="mRNA"/>
</dbReference>
<evidence type="ECO:0000313" key="1">
    <source>
        <dbReference type="EMBL" id="ACN35715.1"/>
    </source>
</evidence>
<protein>
    <submittedName>
        <fullName evidence="1">Uncharacterized protein</fullName>
    </submittedName>
</protein>